<name>A0AAN6UG46_9PEZI</name>
<comment type="caution">
    <text evidence="2">The sequence shown here is derived from an EMBL/GenBank/DDBJ whole genome shotgun (WGS) entry which is preliminary data.</text>
</comment>
<dbReference type="AlphaFoldDB" id="A0AAN6UG46"/>
<feature type="region of interest" description="Disordered" evidence="1">
    <location>
        <begin position="1"/>
        <end position="21"/>
    </location>
</feature>
<accession>A0AAN6UG46</accession>
<reference evidence="2" key="1">
    <citation type="journal article" date="2023" name="Mol. Phylogenet. Evol.">
        <title>Genome-scale phylogeny and comparative genomics of the fungal order Sordariales.</title>
        <authorList>
            <person name="Hensen N."/>
            <person name="Bonometti L."/>
            <person name="Westerberg I."/>
            <person name="Brannstrom I.O."/>
            <person name="Guillou S."/>
            <person name="Cros-Aarteil S."/>
            <person name="Calhoun S."/>
            <person name="Haridas S."/>
            <person name="Kuo A."/>
            <person name="Mondo S."/>
            <person name="Pangilinan J."/>
            <person name="Riley R."/>
            <person name="LaButti K."/>
            <person name="Andreopoulos B."/>
            <person name="Lipzen A."/>
            <person name="Chen C."/>
            <person name="Yan M."/>
            <person name="Daum C."/>
            <person name="Ng V."/>
            <person name="Clum A."/>
            <person name="Steindorff A."/>
            <person name="Ohm R.A."/>
            <person name="Martin F."/>
            <person name="Silar P."/>
            <person name="Natvig D.O."/>
            <person name="Lalanne C."/>
            <person name="Gautier V."/>
            <person name="Ament-Velasquez S.L."/>
            <person name="Kruys A."/>
            <person name="Hutchinson M.I."/>
            <person name="Powell A.J."/>
            <person name="Barry K."/>
            <person name="Miller A.N."/>
            <person name="Grigoriev I.V."/>
            <person name="Debuchy R."/>
            <person name="Gladieux P."/>
            <person name="Hiltunen Thoren M."/>
            <person name="Johannesson H."/>
        </authorList>
    </citation>
    <scope>NUCLEOTIDE SEQUENCE</scope>
    <source>
        <strain evidence="2">CBS 123565</strain>
    </source>
</reference>
<sequence>MSLTHVGPQITQTPPYQGHFRAKCSPSPVASSWHRRRPNSIMPDPMRWHDHLVPSRPLAPRYRLHESHNKRCTGFVFTATYRSPSTFVDVSNPRPQNPAVGSFGNLERVSRSAQPCHIIREAALIAPPQLPAGTCPRLPWGRRVRRSTYGHTTGRIRPYTLHECKTANASWPRT</sequence>
<organism evidence="2 3">
    <name type="scientific">Trichocladium antarcticum</name>
    <dbReference type="NCBI Taxonomy" id="1450529"/>
    <lineage>
        <taxon>Eukaryota</taxon>
        <taxon>Fungi</taxon>
        <taxon>Dikarya</taxon>
        <taxon>Ascomycota</taxon>
        <taxon>Pezizomycotina</taxon>
        <taxon>Sordariomycetes</taxon>
        <taxon>Sordariomycetidae</taxon>
        <taxon>Sordariales</taxon>
        <taxon>Chaetomiaceae</taxon>
        <taxon>Trichocladium</taxon>
    </lineage>
</organism>
<dbReference type="EMBL" id="MU853420">
    <property type="protein sequence ID" value="KAK4132085.1"/>
    <property type="molecule type" value="Genomic_DNA"/>
</dbReference>
<dbReference type="Proteomes" id="UP001304895">
    <property type="component" value="Unassembled WGS sequence"/>
</dbReference>
<feature type="compositionally biased region" description="Polar residues" evidence="1">
    <location>
        <begin position="1"/>
        <end position="15"/>
    </location>
</feature>
<evidence type="ECO:0000313" key="2">
    <source>
        <dbReference type="EMBL" id="KAK4132085.1"/>
    </source>
</evidence>
<protein>
    <submittedName>
        <fullName evidence="2">Uncharacterized protein</fullName>
    </submittedName>
</protein>
<evidence type="ECO:0000313" key="3">
    <source>
        <dbReference type="Proteomes" id="UP001304895"/>
    </source>
</evidence>
<gene>
    <name evidence="2" type="ORF">BT67DRAFT_134835</name>
</gene>
<reference evidence="2" key="2">
    <citation type="submission" date="2023-05" db="EMBL/GenBank/DDBJ databases">
        <authorList>
            <consortium name="Lawrence Berkeley National Laboratory"/>
            <person name="Steindorff A."/>
            <person name="Hensen N."/>
            <person name="Bonometti L."/>
            <person name="Westerberg I."/>
            <person name="Brannstrom I.O."/>
            <person name="Guillou S."/>
            <person name="Cros-Aarteil S."/>
            <person name="Calhoun S."/>
            <person name="Haridas S."/>
            <person name="Kuo A."/>
            <person name="Mondo S."/>
            <person name="Pangilinan J."/>
            <person name="Riley R."/>
            <person name="Labutti K."/>
            <person name="Andreopoulos B."/>
            <person name="Lipzen A."/>
            <person name="Chen C."/>
            <person name="Yanf M."/>
            <person name="Daum C."/>
            <person name="Ng V."/>
            <person name="Clum A."/>
            <person name="Ohm R."/>
            <person name="Martin F."/>
            <person name="Silar P."/>
            <person name="Natvig D."/>
            <person name="Lalanne C."/>
            <person name="Gautier V."/>
            <person name="Ament-Velasquez S.L."/>
            <person name="Kruys A."/>
            <person name="Hutchinson M.I."/>
            <person name="Powell A.J."/>
            <person name="Barry K."/>
            <person name="Miller A.N."/>
            <person name="Grigoriev I.V."/>
            <person name="Debuchy R."/>
            <person name="Gladieux P."/>
            <person name="Thoren M.H."/>
            <person name="Johannesson H."/>
        </authorList>
    </citation>
    <scope>NUCLEOTIDE SEQUENCE</scope>
    <source>
        <strain evidence="2">CBS 123565</strain>
    </source>
</reference>
<proteinExistence type="predicted"/>
<keyword evidence="3" id="KW-1185">Reference proteome</keyword>
<evidence type="ECO:0000256" key="1">
    <source>
        <dbReference type="SAM" id="MobiDB-lite"/>
    </source>
</evidence>